<protein>
    <recommendedName>
        <fullName evidence="4">L-aspartate oxidase</fullName>
        <ecNumber evidence="4">1.4.3.16</ecNumber>
    </recommendedName>
</protein>
<feature type="domain" description="Fumarate reductase/succinate dehydrogenase flavoprotein-like C-terminal" evidence="11">
    <location>
        <begin position="428"/>
        <end position="464"/>
    </location>
</feature>
<evidence type="ECO:0000256" key="2">
    <source>
        <dbReference type="ARBA" id="ARBA00004950"/>
    </source>
</evidence>
<keyword evidence="7" id="KW-0274">FAD</keyword>
<dbReference type="Gene3D" id="3.90.700.10">
    <property type="entry name" value="Succinate dehydrogenase/fumarate reductase flavoprotein, catalytic domain"/>
    <property type="match status" value="1"/>
</dbReference>
<evidence type="ECO:0000256" key="4">
    <source>
        <dbReference type="ARBA" id="ARBA00012173"/>
    </source>
</evidence>
<evidence type="ECO:0000256" key="8">
    <source>
        <dbReference type="ARBA" id="ARBA00023002"/>
    </source>
</evidence>
<comment type="pathway">
    <text evidence="2">Cofactor biosynthesis; NAD(+) biosynthesis; iminoaspartate from L-aspartate (oxidase route): step 1/1.</text>
</comment>
<dbReference type="Gene3D" id="1.20.58.100">
    <property type="entry name" value="Fumarate reductase/succinate dehydrogenase flavoprotein-like, C-terminal domain"/>
    <property type="match status" value="1"/>
</dbReference>
<dbReference type="EC" id="1.4.3.16" evidence="4"/>
<keyword evidence="5" id="KW-0285">Flavoprotein</keyword>
<evidence type="ECO:0000256" key="7">
    <source>
        <dbReference type="ARBA" id="ARBA00022827"/>
    </source>
</evidence>
<dbReference type="PANTHER" id="PTHR42716:SF2">
    <property type="entry name" value="L-ASPARTATE OXIDASE, CHLOROPLASTIC"/>
    <property type="match status" value="1"/>
</dbReference>
<comment type="cofactor">
    <cofactor evidence="1">
        <name>FAD</name>
        <dbReference type="ChEBI" id="CHEBI:57692"/>
    </cofactor>
</comment>
<evidence type="ECO:0000259" key="10">
    <source>
        <dbReference type="Pfam" id="PF00890"/>
    </source>
</evidence>
<accession>A0ABX0K080</accession>
<dbReference type="SUPFAM" id="SSF51905">
    <property type="entry name" value="FAD/NAD(P)-binding domain"/>
    <property type="match status" value="1"/>
</dbReference>
<dbReference type="Gene3D" id="3.50.50.60">
    <property type="entry name" value="FAD/NAD(P)-binding domain"/>
    <property type="match status" value="1"/>
</dbReference>
<dbReference type="InterPro" id="IPR005288">
    <property type="entry name" value="NadB"/>
</dbReference>
<evidence type="ECO:0000256" key="3">
    <source>
        <dbReference type="ARBA" id="ARBA00008562"/>
    </source>
</evidence>
<dbReference type="RefSeq" id="WP_173569492.1">
    <property type="nucleotide sequence ID" value="NZ_WOSY01000004.1"/>
</dbReference>
<gene>
    <name evidence="12" type="ORF">GOB81_06215</name>
</gene>
<dbReference type="InterPro" id="IPR036188">
    <property type="entry name" value="FAD/NAD-bd_sf"/>
</dbReference>
<evidence type="ECO:0000256" key="6">
    <source>
        <dbReference type="ARBA" id="ARBA00022642"/>
    </source>
</evidence>
<evidence type="ECO:0000256" key="9">
    <source>
        <dbReference type="ARBA" id="ARBA00048305"/>
    </source>
</evidence>
<dbReference type="InterPro" id="IPR037099">
    <property type="entry name" value="Fum_R/Succ_DH_flav-like_C_sf"/>
</dbReference>
<dbReference type="PRINTS" id="PR00368">
    <property type="entry name" value="FADPNR"/>
</dbReference>
<name>A0ABX0K080_9PROT</name>
<comment type="caution">
    <text evidence="12">The sequence shown here is derived from an EMBL/GenBank/DDBJ whole genome shotgun (WGS) entry which is preliminary data.</text>
</comment>
<comment type="catalytic activity">
    <reaction evidence="9">
        <text>L-aspartate + O2 = iminosuccinate + H2O2</text>
        <dbReference type="Rhea" id="RHEA:25876"/>
        <dbReference type="ChEBI" id="CHEBI:15379"/>
        <dbReference type="ChEBI" id="CHEBI:16240"/>
        <dbReference type="ChEBI" id="CHEBI:29991"/>
        <dbReference type="ChEBI" id="CHEBI:77875"/>
        <dbReference type="EC" id="1.4.3.16"/>
    </reaction>
    <physiologicalReaction direction="left-to-right" evidence="9">
        <dbReference type="Rhea" id="RHEA:25877"/>
    </physiologicalReaction>
</comment>
<dbReference type="Pfam" id="PF00890">
    <property type="entry name" value="FAD_binding_2"/>
    <property type="match status" value="1"/>
</dbReference>
<dbReference type="SUPFAM" id="SSF46977">
    <property type="entry name" value="Succinate dehydrogenase/fumarate reductase flavoprotein C-terminal domain"/>
    <property type="match status" value="1"/>
</dbReference>
<comment type="similarity">
    <text evidence="3">Belongs to the FAD-dependent oxidoreductase 2 family. NadB subfamily.</text>
</comment>
<evidence type="ECO:0000256" key="1">
    <source>
        <dbReference type="ARBA" id="ARBA00001974"/>
    </source>
</evidence>
<evidence type="ECO:0000313" key="12">
    <source>
        <dbReference type="EMBL" id="NHN88221.1"/>
    </source>
</evidence>
<dbReference type="EMBL" id="WOSY01000004">
    <property type="protein sequence ID" value="NHN88221.1"/>
    <property type="molecule type" value="Genomic_DNA"/>
</dbReference>
<dbReference type="InterPro" id="IPR027477">
    <property type="entry name" value="Succ_DH/fumarate_Rdtase_cat_sf"/>
</dbReference>
<organism evidence="12 13">
    <name type="scientific">Acetobacter conturbans</name>
    <dbReference type="NCBI Taxonomy" id="1737472"/>
    <lineage>
        <taxon>Bacteria</taxon>
        <taxon>Pseudomonadati</taxon>
        <taxon>Pseudomonadota</taxon>
        <taxon>Alphaproteobacteria</taxon>
        <taxon>Acetobacterales</taxon>
        <taxon>Acetobacteraceae</taxon>
        <taxon>Acetobacter</taxon>
    </lineage>
</organism>
<feature type="domain" description="FAD-dependent oxidoreductase 2 FAD-binding" evidence="10">
    <location>
        <begin position="110"/>
        <end position="354"/>
    </location>
</feature>
<keyword evidence="13" id="KW-1185">Reference proteome</keyword>
<evidence type="ECO:0000256" key="5">
    <source>
        <dbReference type="ARBA" id="ARBA00022630"/>
    </source>
</evidence>
<dbReference type="InterPro" id="IPR003953">
    <property type="entry name" value="FAD-dep_OxRdtase_2_FAD-bd"/>
</dbReference>
<sequence length="501" mass="52050">MDPTVNLGALRGQPVIVGATIAGLLTALHMGDTPCVLVSGVPQPAVGVLPAGLTALLEGGGTGMVRAAHTLEAGAGLARLDAVQCITSRMKHALTGLEQLGILSALAGCVSGAGLHAALLSVLAKRRNITIIRSAMLRRLVLVEGYVRGAVIQAAGKIVVLDTNTVIAAGGGACGLYDERLVPGGSVGTQMAVAARAGAVLSDLEFVQFHPFVLAGGASQGTALAIPLDLCGSSPVVDEHGKNVVEPGQTRALATVEVSLWRAAGHAVFLDLRNALSGLPDVTGHEIDHFVQLCESQGLDPRREALPVKSAAAFHIGGIKTDLSGRTSVAGLWACGEVACTGFHGASVLTGNPLLEAIVCSEIVARNVLETTQETGTLDVSSLTPGLSLAEGMMSMVRPLVDTALGPVREGNPLRQTLFRLSRFAGYDDVALIAQMMALQAYEREESRGVHCRADFPEVGAQARHSEIREKTVPATVRSIAQETHDINALNDRYQTIPLMN</sequence>
<evidence type="ECO:0000313" key="13">
    <source>
        <dbReference type="Proteomes" id="UP000631653"/>
    </source>
</evidence>
<keyword evidence="8" id="KW-0560">Oxidoreductase</keyword>
<dbReference type="Proteomes" id="UP000631653">
    <property type="component" value="Unassembled WGS sequence"/>
</dbReference>
<dbReference type="PANTHER" id="PTHR42716">
    <property type="entry name" value="L-ASPARTATE OXIDASE"/>
    <property type="match status" value="1"/>
</dbReference>
<keyword evidence="6" id="KW-0662">Pyridine nucleotide biosynthesis</keyword>
<proteinExistence type="inferred from homology"/>
<dbReference type="InterPro" id="IPR015939">
    <property type="entry name" value="Fum_Rdtase/Succ_DH_flav-like_C"/>
</dbReference>
<reference evidence="12 13" key="1">
    <citation type="journal article" date="2020" name="Int. J. Syst. Evol. Microbiol.">
        <title>Novel acetic acid bacteria from cider fermentations: Acetobacter conturbans sp. nov. and Acetobacter fallax sp. nov.</title>
        <authorList>
            <person name="Sombolestani A.S."/>
            <person name="Cleenwerck I."/>
            <person name="Cnockaert M."/>
            <person name="Borremans W."/>
            <person name="Wieme A.D."/>
            <person name="De Vuyst L."/>
            <person name="Vandamme P."/>
        </authorList>
    </citation>
    <scope>NUCLEOTIDE SEQUENCE [LARGE SCALE GENOMIC DNA]</scope>
    <source>
        <strain evidence="12 13">LMG 1627</strain>
    </source>
</reference>
<dbReference type="Pfam" id="PF02910">
    <property type="entry name" value="Succ_DH_flav_C"/>
    <property type="match status" value="1"/>
</dbReference>
<evidence type="ECO:0000259" key="11">
    <source>
        <dbReference type="Pfam" id="PF02910"/>
    </source>
</evidence>